<dbReference type="Proteomes" id="UP001165960">
    <property type="component" value="Unassembled WGS sequence"/>
</dbReference>
<evidence type="ECO:0000313" key="1">
    <source>
        <dbReference type="EMBL" id="KAJ9071702.1"/>
    </source>
</evidence>
<accession>A0ACC2TBR4</accession>
<proteinExistence type="predicted"/>
<organism evidence="1 2">
    <name type="scientific">Entomophthora muscae</name>
    <dbReference type="NCBI Taxonomy" id="34485"/>
    <lineage>
        <taxon>Eukaryota</taxon>
        <taxon>Fungi</taxon>
        <taxon>Fungi incertae sedis</taxon>
        <taxon>Zoopagomycota</taxon>
        <taxon>Entomophthoromycotina</taxon>
        <taxon>Entomophthoromycetes</taxon>
        <taxon>Entomophthorales</taxon>
        <taxon>Entomophthoraceae</taxon>
        <taxon>Entomophthora</taxon>
    </lineage>
</organism>
<gene>
    <name evidence="1" type="primary">AYR1_5</name>
    <name evidence="1" type="ORF">DSO57_1034362</name>
</gene>
<protein>
    <submittedName>
        <fullName evidence="1">NADPH-dependent 1-acyl dihydroxyacetone phosphate reductase</fullName>
        <ecNumber evidence="1">1.1.1.101</ecNumber>
    </submittedName>
</protein>
<keyword evidence="2" id="KW-1185">Reference proteome</keyword>
<keyword evidence="1" id="KW-0560">Oxidoreductase</keyword>
<reference evidence="1" key="1">
    <citation type="submission" date="2022-04" db="EMBL/GenBank/DDBJ databases">
        <title>Genome of the entomopathogenic fungus Entomophthora muscae.</title>
        <authorList>
            <person name="Elya C."/>
            <person name="Lovett B.R."/>
            <person name="Lee E."/>
            <person name="Macias A.M."/>
            <person name="Hajek A.E."/>
            <person name="De Bivort B.L."/>
            <person name="Kasson M.T."/>
            <person name="De Fine Licht H.H."/>
            <person name="Stajich J.E."/>
        </authorList>
    </citation>
    <scope>NUCLEOTIDE SEQUENCE</scope>
    <source>
        <strain evidence="1">Berkeley</strain>
    </source>
</reference>
<dbReference type="EMBL" id="QTSX02003125">
    <property type="protein sequence ID" value="KAJ9071702.1"/>
    <property type="molecule type" value="Genomic_DNA"/>
</dbReference>
<name>A0ACC2TBR4_9FUNG</name>
<dbReference type="EC" id="1.1.1.101" evidence="1"/>
<comment type="caution">
    <text evidence="1">The sequence shown here is derived from an EMBL/GenBank/DDBJ whole genome shotgun (WGS) entry which is preliminary data.</text>
</comment>
<sequence length="600" mass="66370">MPEILHSSKDISLKEKILKELTPNSFSKNTGPSDSTSLKSKSDGALSGMPIPRTGLKPKAKKRISSGDYSGATRHNLAILLSDSQNSTVQANSKSTSNTPKESANGKGATIVKHHSTPSSVTYGSSSLPTKQHKTHPKPSFYSRPSSPTGDNSNNRPNRSLSCSSNTSMSKNYGYVESPENFEATTQEPKNCETQVVTHVHPPQNMLVPSEDYSFRGPRMDLKRPIVVITNCRVGEIGHYLALQFARQRCRVVCIAPHLDMMEELVGSSFDKVASNLLDPRGIDIITEHLQKNYPRIDILMIPPSIDALGPVVEIGNYSGGWRESCNEDIAGLVYRANLLAPLCLAQNITKLLMANKMKGTVSFIGSVLGDVATPWNALFSSSMAALHALADSLRLEVAPYRIKVLLLKMGYDKSMVVNNNLPTLHFPQTSVYKSVENHVFYRAVWNKEEVESRAKIFANVAVQTTLNRHLGVHYLIESLLAPYKTVFSLSSRLVSWMIPELESHLNFFSPETNANWPCTDWVYELGDEGIGSLHSYRNSSSKLFLDWFRWDWLGLGYVSKPNCRLITIPTDEEPRIGYCKGSTSSANTLIASVQQDNSS</sequence>
<evidence type="ECO:0000313" key="2">
    <source>
        <dbReference type="Proteomes" id="UP001165960"/>
    </source>
</evidence>